<dbReference type="Proteomes" id="UP000254084">
    <property type="component" value="Unassembled WGS sequence"/>
</dbReference>
<dbReference type="AlphaFoldDB" id="A0A061CN88"/>
<dbReference type="EMBL" id="UGUW01000004">
    <property type="protein sequence ID" value="SUD58950.1"/>
    <property type="molecule type" value="Genomic_DNA"/>
</dbReference>
<evidence type="ECO:0000313" key="1">
    <source>
        <dbReference type="EMBL" id="SUD58950.1"/>
    </source>
</evidence>
<name>A0A061CN88_ECTOL</name>
<evidence type="ECO:0000313" key="2">
    <source>
        <dbReference type="Proteomes" id="UP000254084"/>
    </source>
</evidence>
<organism evidence="1 2">
    <name type="scientific">Ectopseudomonas oleovorans</name>
    <name type="common">Pseudomonas oleovorans</name>
    <dbReference type="NCBI Taxonomy" id="301"/>
    <lineage>
        <taxon>Bacteria</taxon>
        <taxon>Pseudomonadati</taxon>
        <taxon>Pseudomonadota</taxon>
        <taxon>Gammaproteobacteria</taxon>
        <taxon>Pseudomonadales</taxon>
        <taxon>Pseudomonadaceae</taxon>
        <taxon>Ectopseudomonas</taxon>
    </lineage>
</organism>
<reference evidence="1 2" key="1">
    <citation type="submission" date="2018-06" db="EMBL/GenBank/DDBJ databases">
        <authorList>
            <consortium name="Pathogen Informatics"/>
            <person name="Doyle S."/>
        </authorList>
    </citation>
    <scope>NUCLEOTIDE SEQUENCE [LARGE SCALE GENOMIC DNA]</scope>
    <source>
        <strain evidence="1 2">NCTC10860</strain>
    </source>
</reference>
<sequence>MCASQEKSGTHLAGWTFVLTQQQRGGKLVPIELAGYPRCKVLWMIAATLLDVG</sequence>
<proteinExistence type="predicted"/>
<accession>A0A061CN88</accession>
<gene>
    <name evidence="1" type="ORF">NCTC10860_01208</name>
</gene>
<protein>
    <submittedName>
        <fullName evidence="1">Uncharacterized protein</fullName>
    </submittedName>
</protein>